<accession>A0A6A7BQW2</accession>
<reference evidence="1" key="1">
    <citation type="journal article" date="2020" name="Stud. Mycol.">
        <title>101 Dothideomycetes genomes: a test case for predicting lifestyles and emergence of pathogens.</title>
        <authorList>
            <person name="Haridas S."/>
            <person name="Albert R."/>
            <person name="Binder M."/>
            <person name="Bloem J."/>
            <person name="Labutti K."/>
            <person name="Salamov A."/>
            <person name="Andreopoulos B."/>
            <person name="Baker S."/>
            <person name="Barry K."/>
            <person name="Bills G."/>
            <person name="Bluhm B."/>
            <person name="Cannon C."/>
            <person name="Castanera R."/>
            <person name="Culley D."/>
            <person name="Daum C."/>
            <person name="Ezra D."/>
            <person name="Gonzalez J."/>
            <person name="Henrissat B."/>
            <person name="Kuo A."/>
            <person name="Liang C."/>
            <person name="Lipzen A."/>
            <person name="Lutzoni F."/>
            <person name="Magnuson J."/>
            <person name="Mondo S."/>
            <person name="Nolan M."/>
            <person name="Ohm R."/>
            <person name="Pangilinan J."/>
            <person name="Park H.-J."/>
            <person name="Ramirez L."/>
            <person name="Alfaro M."/>
            <person name="Sun H."/>
            <person name="Tritt A."/>
            <person name="Yoshinaga Y."/>
            <person name="Zwiers L.-H."/>
            <person name="Turgeon B."/>
            <person name="Goodwin S."/>
            <person name="Spatafora J."/>
            <person name="Crous P."/>
            <person name="Grigoriev I."/>
        </authorList>
    </citation>
    <scope>NUCLEOTIDE SEQUENCE</scope>
    <source>
        <strain evidence="1">CBS 480.64</strain>
    </source>
</reference>
<evidence type="ECO:0000313" key="2">
    <source>
        <dbReference type="Proteomes" id="UP000799421"/>
    </source>
</evidence>
<name>A0A6A7BQW2_9PEZI</name>
<proteinExistence type="predicted"/>
<dbReference type="EMBL" id="MU006053">
    <property type="protein sequence ID" value="KAF2857277.1"/>
    <property type="molecule type" value="Genomic_DNA"/>
</dbReference>
<gene>
    <name evidence="1" type="ORF">K470DRAFT_260970</name>
</gene>
<evidence type="ECO:0000313" key="1">
    <source>
        <dbReference type="EMBL" id="KAF2857277.1"/>
    </source>
</evidence>
<organism evidence="1 2">
    <name type="scientific">Piedraia hortae CBS 480.64</name>
    <dbReference type="NCBI Taxonomy" id="1314780"/>
    <lineage>
        <taxon>Eukaryota</taxon>
        <taxon>Fungi</taxon>
        <taxon>Dikarya</taxon>
        <taxon>Ascomycota</taxon>
        <taxon>Pezizomycotina</taxon>
        <taxon>Dothideomycetes</taxon>
        <taxon>Dothideomycetidae</taxon>
        <taxon>Capnodiales</taxon>
        <taxon>Piedraiaceae</taxon>
        <taxon>Piedraia</taxon>
    </lineage>
</organism>
<keyword evidence="2" id="KW-1185">Reference proteome</keyword>
<sequence>MPVDLSNPEYVVKNPFIPLLLSIFTILQAGRSFPVYICPRVASPTDTPQVTTVGQHPSASILYLEVHRQVTYSPSKKDNRLKALAYPDTFSRHISAIVH</sequence>
<dbReference type="Proteomes" id="UP000799421">
    <property type="component" value="Unassembled WGS sequence"/>
</dbReference>
<dbReference type="AlphaFoldDB" id="A0A6A7BQW2"/>
<protein>
    <submittedName>
        <fullName evidence="1">Uncharacterized protein</fullName>
    </submittedName>
</protein>